<organism evidence="10 11">
    <name type="scientific">Sphaerotilus hippei</name>
    <dbReference type="NCBI Taxonomy" id="744406"/>
    <lineage>
        <taxon>Bacteria</taxon>
        <taxon>Pseudomonadati</taxon>
        <taxon>Pseudomonadota</taxon>
        <taxon>Betaproteobacteria</taxon>
        <taxon>Burkholderiales</taxon>
        <taxon>Sphaerotilaceae</taxon>
        <taxon>Sphaerotilus</taxon>
    </lineage>
</organism>
<sequence>MRWKTVLQLGYKELWALWRDPMLLILIGYTFTLGLYGAATSAPESLHKAPMAWIDEDQSQLSMRMASALYPPHFMNPVPLGPQAADAGLDSGRYTFALTIPAGFERDIKAGRQPELQLKVDATRMNQAFVGSGYVQAILSQEVAAYLDRDAPAATPSVELATRVRFNQSLTTSWFTAVMELINNVTMLTLVLTGAALIREREHGTIEHLLVMPVTPLEIMLAKVWAMGLVVLVASGAALVGVIQGFLAVPINGSLPLFLAGTALHLFACTALGIVMATVARSMPQFGLLLVLILLPLQMLSGGQTPRENMPQLVQQVMMLAPTTHYVALAQAILFRGAGFDVVWPQFAALLALGGGAFAYAAARFRRTIASMS</sequence>
<proteinExistence type="inferred from homology"/>
<dbReference type="GO" id="GO:0140359">
    <property type="term" value="F:ABC-type transporter activity"/>
    <property type="evidence" value="ECO:0007669"/>
    <property type="project" value="InterPro"/>
</dbReference>
<keyword evidence="7 8" id="KW-0472">Membrane</keyword>
<dbReference type="PANTHER" id="PTHR30294">
    <property type="entry name" value="MEMBRANE COMPONENT OF ABC TRANSPORTER YHHJ-RELATED"/>
    <property type="match status" value="1"/>
</dbReference>
<reference evidence="10 11" key="1">
    <citation type="submission" date="2018-05" db="EMBL/GenBank/DDBJ databases">
        <title>Genomic Encyclopedia of Type Strains, Phase IV (KMG-IV): sequencing the most valuable type-strain genomes for metagenomic binning, comparative biology and taxonomic classification.</title>
        <authorList>
            <person name="Goeker M."/>
        </authorList>
    </citation>
    <scope>NUCLEOTIDE SEQUENCE [LARGE SCALE GENOMIC DNA]</scope>
    <source>
        <strain evidence="10 11">DSM 566</strain>
    </source>
</reference>
<feature type="transmembrane region" description="Helical" evidence="8">
    <location>
        <begin position="286"/>
        <end position="303"/>
    </location>
</feature>
<dbReference type="AlphaFoldDB" id="A0A318H1T9"/>
<evidence type="ECO:0000256" key="8">
    <source>
        <dbReference type="SAM" id="Phobius"/>
    </source>
</evidence>
<name>A0A318H1T9_9BURK</name>
<dbReference type="Gene3D" id="3.40.1710.10">
    <property type="entry name" value="abc type-2 transporter like domain"/>
    <property type="match status" value="1"/>
</dbReference>
<evidence type="ECO:0000256" key="2">
    <source>
        <dbReference type="ARBA" id="ARBA00007783"/>
    </source>
</evidence>
<dbReference type="PROSITE" id="PS51012">
    <property type="entry name" value="ABC_TM2"/>
    <property type="match status" value="1"/>
</dbReference>
<evidence type="ECO:0000313" key="11">
    <source>
        <dbReference type="Proteomes" id="UP000247811"/>
    </source>
</evidence>
<comment type="similarity">
    <text evidence="2">Belongs to the ABC-2 integral membrane protein family.</text>
</comment>
<dbReference type="RefSeq" id="WP_110401157.1">
    <property type="nucleotide sequence ID" value="NZ_QJJS01000010.1"/>
</dbReference>
<protein>
    <submittedName>
        <fullName evidence="10">ABC-2 type transport system permease protein</fullName>
    </submittedName>
</protein>
<dbReference type="PANTHER" id="PTHR30294:SF47">
    <property type="entry name" value="INNER MEMBRANE TRANSPORT PERMEASE YHHJ"/>
    <property type="match status" value="1"/>
</dbReference>
<evidence type="ECO:0000256" key="6">
    <source>
        <dbReference type="ARBA" id="ARBA00022989"/>
    </source>
</evidence>
<evidence type="ECO:0000256" key="1">
    <source>
        <dbReference type="ARBA" id="ARBA00004651"/>
    </source>
</evidence>
<dbReference type="InterPro" id="IPR051449">
    <property type="entry name" value="ABC-2_transporter_component"/>
</dbReference>
<evidence type="ECO:0000313" key="10">
    <source>
        <dbReference type="EMBL" id="PXW95295.1"/>
    </source>
</evidence>
<gene>
    <name evidence="10" type="ORF">C7444_110143</name>
</gene>
<feature type="transmembrane region" description="Helical" evidence="8">
    <location>
        <begin position="255"/>
        <end position="279"/>
    </location>
</feature>
<dbReference type="Proteomes" id="UP000247811">
    <property type="component" value="Unassembled WGS sequence"/>
</dbReference>
<dbReference type="GO" id="GO:0005886">
    <property type="term" value="C:plasma membrane"/>
    <property type="evidence" value="ECO:0007669"/>
    <property type="project" value="UniProtKB-SubCell"/>
</dbReference>
<dbReference type="EMBL" id="QJJS01000010">
    <property type="protein sequence ID" value="PXW95295.1"/>
    <property type="molecule type" value="Genomic_DNA"/>
</dbReference>
<keyword evidence="4" id="KW-1003">Cell membrane</keyword>
<keyword evidence="5 8" id="KW-0812">Transmembrane</keyword>
<accession>A0A318H1T9</accession>
<dbReference type="InterPro" id="IPR047817">
    <property type="entry name" value="ABC2_TM_bact-type"/>
</dbReference>
<evidence type="ECO:0000256" key="4">
    <source>
        <dbReference type="ARBA" id="ARBA00022475"/>
    </source>
</evidence>
<dbReference type="OrthoDB" id="9808686at2"/>
<dbReference type="InterPro" id="IPR013525">
    <property type="entry name" value="ABC2_TM"/>
</dbReference>
<evidence type="ECO:0000256" key="5">
    <source>
        <dbReference type="ARBA" id="ARBA00022692"/>
    </source>
</evidence>
<feature type="transmembrane region" description="Helical" evidence="8">
    <location>
        <begin position="343"/>
        <end position="363"/>
    </location>
</feature>
<evidence type="ECO:0000256" key="3">
    <source>
        <dbReference type="ARBA" id="ARBA00022448"/>
    </source>
</evidence>
<feature type="transmembrane region" description="Helical" evidence="8">
    <location>
        <begin position="21"/>
        <end position="39"/>
    </location>
</feature>
<dbReference type="Pfam" id="PF12698">
    <property type="entry name" value="ABC2_membrane_3"/>
    <property type="match status" value="1"/>
</dbReference>
<comment type="caution">
    <text evidence="10">The sequence shown here is derived from an EMBL/GenBank/DDBJ whole genome shotgun (WGS) entry which is preliminary data.</text>
</comment>
<feature type="transmembrane region" description="Helical" evidence="8">
    <location>
        <begin position="219"/>
        <end position="243"/>
    </location>
</feature>
<comment type="subcellular location">
    <subcellularLocation>
        <location evidence="1">Cell membrane</location>
        <topology evidence="1">Multi-pass membrane protein</topology>
    </subcellularLocation>
</comment>
<keyword evidence="3" id="KW-0813">Transport</keyword>
<evidence type="ECO:0000256" key="7">
    <source>
        <dbReference type="ARBA" id="ARBA00023136"/>
    </source>
</evidence>
<feature type="domain" description="ABC transmembrane type-2" evidence="9">
    <location>
        <begin position="132"/>
        <end position="368"/>
    </location>
</feature>
<feature type="transmembrane region" description="Helical" evidence="8">
    <location>
        <begin position="174"/>
        <end position="198"/>
    </location>
</feature>
<keyword evidence="6 8" id="KW-1133">Transmembrane helix</keyword>
<keyword evidence="11" id="KW-1185">Reference proteome</keyword>
<evidence type="ECO:0000259" key="9">
    <source>
        <dbReference type="PROSITE" id="PS51012"/>
    </source>
</evidence>